<dbReference type="EMBL" id="JADKNH010000002">
    <property type="protein sequence ID" value="MBF4692422.1"/>
    <property type="molecule type" value="Genomic_DNA"/>
</dbReference>
<dbReference type="PANTHER" id="PTHR13707">
    <property type="entry name" value="KETOACID-COENZYME A TRANSFERASE"/>
    <property type="match status" value="1"/>
</dbReference>
<dbReference type="Pfam" id="PF01144">
    <property type="entry name" value="CoA_trans"/>
    <property type="match status" value="1"/>
</dbReference>
<keyword evidence="2" id="KW-0808">Transferase</keyword>
<organism evidence="3 4">
    <name type="scientific">Fusibacter ferrireducens</name>
    <dbReference type="NCBI Taxonomy" id="2785058"/>
    <lineage>
        <taxon>Bacteria</taxon>
        <taxon>Bacillati</taxon>
        <taxon>Bacillota</taxon>
        <taxon>Clostridia</taxon>
        <taxon>Eubacteriales</taxon>
        <taxon>Eubacteriales Family XII. Incertae Sedis</taxon>
        <taxon>Fusibacter</taxon>
    </lineage>
</organism>
<dbReference type="NCBIfam" id="TIGR02428">
    <property type="entry name" value="pcaJ_scoB_fam"/>
    <property type="match status" value="1"/>
</dbReference>
<dbReference type="RefSeq" id="WP_194700653.1">
    <property type="nucleotide sequence ID" value="NZ_JADKNH010000002.1"/>
</dbReference>
<name>A0ABR9ZPM9_9FIRM</name>
<dbReference type="InterPro" id="IPR004165">
    <property type="entry name" value="CoA_trans_fam_I"/>
</dbReference>
<evidence type="ECO:0000313" key="3">
    <source>
        <dbReference type="EMBL" id="MBF4692422.1"/>
    </source>
</evidence>
<reference evidence="3 4" key="1">
    <citation type="submission" date="2020-11" db="EMBL/GenBank/DDBJ databases">
        <title>Fusibacter basophilias sp. nov.</title>
        <authorList>
            <person name="Qiu D."/>
        </authorList>
    </citation>
    <scope>NUCLEOTIDE SEQUENCE [LARGE SCALE GENOMIC DNA]</scope>
    <source>
        <strain evidence="3 4">Q10-2</strain>
    </source>
</reference>
<sequence length="219" mass="23591">MDVREIIARRAAQELEDGQVANLGFGIPTQAVNYLPESVTLIMHTENGAFGFGARPSYNTCNSDITNAGSEPVTLLNGGACMSLATSLGAMRNGYIDVTILGALEVDQEGNIANWAVKRNGMWWPGIGGAMDLTYGTKKIIATLQHTDKKGNSKIKKHCELPLTGKGCVKTIITEKAVFDIDAGQLILREVYPGLSVQDIQNITEAEFIVSSTLKEMTL</sequence>
<comment type="caution">
    <text evidence="3">The sequence shown here is derived from an EMBL/GenBank/DDBJ whole genome shotgun (WGS) entry which is preliminary data.</text>
</comment>
<evidence type="ECO:0000256" key="1">
    <source>
        <dbReference type="ARBA" id="ARBA00007047"/>
    </source>
</evidence>
<proteinExistence type="inferred from homology"/>
<accession>A0ABR9ZPM9</accession>
<comment type="similarity">
    <text evidence="1">Belongs to the 3-oxoacid CoA-transferase subunit B family.</text>
</comment>
<dbReference type="SMART" id="SM00882">
    <property type="entry name" value="CoA_trans"/>
    <property type="match status" value="1"/>
</dbReference>
<keyword evidence="4" id="KW-1185">Reference proteome</keyword>
<protein>
    <submittedName>
        <fullName evidence="3">3-oxoacid CoA-transferase subunit B</fullName>
    </submittedName>
</protein>
<dbReference type="Proteomes" id="UP000614200">
    <property type="component" value="Unassembled WGS sequence"/>
</dbReference>
<dbReference type="PANTHER" id="PTHR13707:SF60">
    <property type="entry name" value="ACETATE COA-TRANSFERASE SUBUNIT ALPHA"/>
    <property type="match status" value="1"/>
</dbReference>
<evidence type="ECO:0000313" key="4">
    <source>
        <dbReference type="Proteomes" id="UP000614200"/>
    </source>
</evidence>
<gene>
    <name evidence="3" type="ORF">ISU02_04805</name>
</gene>
<dbReference type="Gene3D" id="3.40.1080.10">
    <property type="entry name" value="Glutaconate Coenzyme A-transferase"/>
    <property type="match status" value="1"/>
</dbReference>
<dbReference type="SUPFAM" id="SSF100950">
    <property type="entry name" value="NagB/RpiA/CoA transferase-like"/>
    <property type="match status" value="1"/>
</dbReference>
<evidence type="ECO:0000256" key="2">
    <source>
        <dbReference type="ARBA" id="ARBA00022679"/>
    </source>
</evidence>
<dbReference type="InterPro" id="IPR037171">
    <property type="entry name" value="NagB/RpiA_transferase-like"/>
</dbReference>
<dbReference type="InterPro" id="IPR012791">
    <property type="entry name" value="3-oxoacid_CoA-transf_B"/>
</dbReference>